<dbReference type="GO" id="GO:0006183">
    <property type="term" value="P:GTP biosynthetic process"/>
    <property type="evidence" value="ECO:0007669"/>
    <property type="project" value="InterPro"/>
</dbReference>
<feature type="binding site" evidence="9">
    <location>
        <position position="93"/>
    </location>
    <ligand>
        <name>ATP</name>
        <dbReference type="ChEBI" id="CHEBI:30616"/>
    </ligand>
</feature>
<dbReference type="OrthoDB" id="2162449at2759"/>
<dbReference type="InterPro" id="IPR034907">
    <property type="entry name" value="NDK-like_dom"/>
</dbReference>
<comment type="cofactor">
    <cofactor evidence="1">
        <name>Mg(2+)</name>
        <dbReference type="ChEBI" id="CHEBI:18420"/>
    </cofactor>
</comment>
<dbReference type="GO" id="GO:0004550">
    <property type="term" value="F:nucleoside diphosphate kinase activity"/>
    <property type="evidence" value="ECO:0007669"/>
    <property type="project" value="UniProtKB-EC"/>
</dbReference>
<feature type="domain" description="Nucleoside diphosphate kinase-like" evidence="12">
    <location>
        <begin position="3"/>
        <end position="140"/>
    </location>
</feature>
<dbReference type="AlphaFoldDB" id="A0A9N8V326"/>
<feature type="binding site" evidence="9">
    <location>
        <position position="104"/>
    </location>
    <ligand>
        <name>ATP</name>
        <dbReference type="ChEBI" id="CHEBI:30616"/>
    </ligand>
</feature>
<dbReference type="PROSITE" id="PS51374">
    <property type="entry name" value="NDPK_LIKE"/>
    <property type="match status" value="1"/>
</dbReference>
<comment type="caution">
    <text evidence="13">The sequence shown here is derived from an EMBL/GenBank/DDBJ whole genome shotgun (WGS) entry which is preliminary data.</text>
</comment>
<dbReference type="EMBL" id="CAJVPL010000026">
    <property type="protein sequence ID" value="CAG8435418.1"/>
    <property type="molecule type" value="Genomic_DNA"/>
</dbReference>
<comment type="similarity">
    <text evidence="2 9 10">Belongs to the NDK family.</text>
</comment>
<proteinExistence type="inferred from homology"/>
<feature type="active site" description="Pros-phosphohistidine intermediate" evidence="9">
    <location>
        <position position="117"/>
    </location>
</feature>
<evidence type="ECO:0000313" key="13">
    <source>
        <dbReference type="EMBL" id="CAG8435418.1"/>
    </source>
</evidence>
<feature type="binding site" evidence="9">
    <location>
        <position position="87"/>
    </location>
    <ligand>
        <name>ATP</name>
        <dbReference type="ChEBI" id="CHEBI:30616"/>
    </ligand>
</feature>
<dbReference type="SMART" id="SM00562">
    <property type="entry name" value="NDK"/>
    <property type="match status" value="1"/>
</dbReference>
<evidence type="ECO:0000256" key="4">
    <source>
        <dbReference type="ARBA" id="ARBA00017632"/>
    </source>
</evidence>
<dbReference type="InterPro" id="IPR001564">
    <property type="entry name" value="Nucleoside_diP_kinase"/>
</dbReference>
<dbReference type="Proteomes" id="UP000789831">
    <property type="component" value="Unassembled WGS sequence"/>
</dbReference>
<keyword evidence="8 11" id="KW-0067">ATP-binding</keyword>
<feature type="binding site" evidence="9">
    <location>
        <position position="114"/>
    </location>
    <ligand>
        <name>ATP</name>
        <dbReference type="ChEBI" id="CHEBI:30616"/>
    </ligand>
</feature>
<organism evidence="13 14">
    <name type="scientific">Ambispora gerdemannii</name>
    <dbReference type="NCBI Taxonomy" id="144530"/>
    <lineage>
        <taxon>Eukaryota</taxon>
        <taxon>Fungi</taxon>
        <taxon>Fungi incertae sedis</taxon>
        <taxon>Mucoromycota</taxon>
        <taxon>Glomeromycotina</taxon>
        <taxon>Glomeromycetes</taxon>
        <taxon>Archaeosporales</taxon>
        <taxon>Ambisporaceae</taxon>
        <taxon>Ambispora</taxon>
    </lineage>
</organism>
<keyword evidence="6 11" id="KW-0547">Nucleotide-binding</keyword>
<protein>
    <recommendedName>
        <fullName evidence="4 11">Nucleoside diphosphate kinase</fullName>
        <ecNumber evidence="3 11">2.7.4.6</ecNumber>
    </recommendedName>
</protein>
<dbReference type="InterPro" id="IPR023005">
    <property type="entry name" value="Nucleoside_diP_kinase_AS"/>
</dbReference>
<dbReference type="CDD" id="cd04413">
    <property type="entry name" value="NDPk_I"/>
    <property type="match status" value="1"/>
</dbReference>
<name>A0A9N8V326_9GLOM</name>
<evidence type="ECO:0000256" key="2">
    <source>
        <dbReference type="ARBA" id="ARBA00008142"/>
    </source>
</evidence>
<dbReference type="EC" id="2.7.4.6" evidence="3 11"/>
<dbReference type="GO" id="GO:0006228">
    <property type="term" value="P:UTP biosynthetic process"/>
    <property type="evidence" value="ECO:0007669"/>
    <property type="project" value="InterPro"/>
</dbReference>
<evidence type="ECO:0000256" key="7">
    <source>
        <dbReference type="ARBA" id="ARBA00022777"/>
    </source>
</evidence>
<dbReference type="GO" id="GO:0005524">
    <property type="term" value="F:ATP binding"/>
    <property type="evidence" value="ECO:0007669"/>
    <property type="project" value="UniProtKB-KW"/>
</dbReference>
<evidence type="ECO:0000256" key="11">
    <source>
        <dbReference type="RuleBase" id="RU004013"/>
    </source>
</evidence>
<dbReference type="PANTHER" id="PTHR11349">
    <property type="entry name" value="NUCLEOSIDE DIPHOSPHATE KINASE"/>
    <property type="match status" value="1"/>
</dbReference>
<accession>A0A9N8V326</accession>
<dbReference type="PRINTS" id="PR01243">
    <property type="entry name" value="NUCDPKINASE"/>
</dbReference>
<dbReference type="GO" id="GO:0006241">
    <property type="term" value="P:CTP biosynthetic process"/>
    <property type="evidence" value="ECO:0007669"/>
    <property type="project" value="InterPro"/>
</dbReference>
<keyword evidence="5 11" id="KW-0808">Transferase</keyword>
<evidence type="ECO:0000256" key="8">
    <source>
        <dbReference type="ARBA" id="ARBA00022840"/>
    </source>
</evidence>
<evidence type="ECO:0000256" key="1">
    <source>
        <dbReference type="ARBA" id="ARBA00001946"/>
    </source>
</evidence>
<feature type="binding site" evidence="9">
    <location>
        <position position="59"/>
    </location>
    <ligand>
        <name>ATP</name>
        <dbReference type="ChEBI" id="CHEBI:30616"/>
    </ligand>
</feature>
<evidence type="ECO:0000256" key="3">
    <source>
        <dbReference type="ARBA" id="ARBA00012966"/>
    </source>
</evidence>
<evidence type="ECO:0000313" key="14">
    <source>
        <dbReference type="Proteomes" id="UP000789831"/>
    </source>
</evidence>
<dbReference type="Pfam" id="PF00334">
    <property type="entry name" value="NDK"/>
    <property type="match status" value="1"/>
</dbReference>
<comment type="catalytic activity">
    <reaction evidence="11">
        <text>a 2'-deoxyribonucleoside 5'-diphosphate + ATP = a 2'-deoxyribonucleoside 5'-triphosphate + ADP</text>
        <dbReference type="Rhea" id="RHEA:44640"/>
        <dbReference type="ChEBI" id="CHEBI:30616"/>
        <dbReference type="ChEBI" id="CHEBI:61560"/>
        <dbReference type="ChEBI" id="CHEBI:73316"/>
        <dbReference type="ChEBI" id="CHEBI:456216"/>
        <dbReference type="EC" id="2.7.4.6"/>
    </reaction>
</comment>
<sequence>MATERTYIMVKPDGVERGLVGEIVKRFENKGYQMLALQMIQPTKALLEEHYTDLKEKPFFPGLIKYMLAGPVVGMVWIGKDIVKVGRRLLGETNPLASNPGTIRGDFGIDVGRNICHGSDSPANAEREISLWFPNGVVHWNRAHVQNLIYE</sequence>
<feature type="binding site" evidence="9">
    <location>
        <position position="11"/>
    </location>
    <ligand>
        <name>ATP</name>
        <dbReference type="ChEBI" id="CHEBI:30616"/>
    </ligand>
</feature>
<evidence type="ECO:0000256" key="5">
    <source>
        <dbReference type="ARBA" id="ARBA00022679"/>
    </source>
</evidence>
<evidence type="ECO:0000256" key="9">
    <source>
        <dbReference type="PROSITE-ProRule" id="PRU00706"/>
    </source>
</evidence>
<evidence type="ECO:0000256" key="6">
    <source>
        <dbReference type="ARBA" id="ARBA00022741"/>
    </source>
</evidence>
<dbReference type="HAMAP" id="MF_00451">
    <property type="entry name" value="NDP_kinase"/>
    <property type="match status" value="1"/>
</dbReference>
<reference evidence="13" key="1">
    <citation type="submission" date="2021-06" db="EMBL/GenBank/DDBJ databases">
        <authorList>
            <person name="Kallberg Y."/>
            <person name="Tangrot J."/>
            <person name="Rosling A."/>
        </authorList>
    </citation>
    <scope>NUCLEOTIDE SEQUENCE</scope>
    <source>
        <strain evidence="13">MT106</strain>
    </source>
</reference>
<dbReference type="InterPro" id="IPR036850">
    <property type="entry name" value="NDK-like_dom_sf"/>
</dbReference>
<evidence type="ECO:0000259" key="12">
    <source>
        <dbReference type="SMART" id="SM00562"/>
    </source>
</evidence>
<keyword evidence="7 11" id="KW-0418">Kinase</keyword>
<dbReference type="Gene3D" id="3.30.70.141">
    <property type="entry name" value="Nucleoside diphosphate kinase-like domain"/>
    <property type="match status" value="1"/>
</dbReference>
<dbReference type="PROSITE" id="PS00469">
    <property type="entry name" value="NDPK"/>
    <property type="match status" value="1"/>
</dbReference>
<evidence type="ECO:0000256" key="10">
    <source>
        <dbReference type="RuleBase" id="RU004011"/>
    </source>
</evidence>
<dbReference type="SUPFAM" id="SSF54919">
    <property type="entry name" value="Nucleoside diphosphate kinase, NDK"/>
    <property type="match status" value="1"/>
</dbReference>
<dbReference type="FunFam" id="3.30.70.141:FF:000002">
    <property type="entry name" value="Nucleoside diphosphate kinase"/>
    <property type="match status" value="1"/>
</dbReference>
<gene>
    <name evidence="13" type="ORF">AGERDE_LOCUS531</name>
</gene>
<dbReference type="NCBIfam" id="NF001908">
    <property type="entry name" value="PRK00668.1"/>
    <property type="match status" value="1"/>
</dbReference>
<keyword evidence="14" id="KW-1185">Reference proteome</keyword>